<dbReference type="NCBIfam" id="TIGR04107">
    <property type="entry name" value="rSAM_HutW"/>
    <property type="match status" value="1"/>
</dbReference>
<feature type="region of interest" description="Disordered" evidence="6">
    <location>
        <begin position="460"/>
        <end position="479"/>
    </location>
</feature>
<dbReference type="SFLD" id="SFLDG01082">
    <property type="entry name" value="B12-binding_domain_containing"/>
    <property type="match status" value="1"/>
</dbReference>
<dbReference type="RefSeq" id="WP_238977957.1">
    <property type="nucleotide sequence ID" value="NZ_JABFUC010000011.1"/>
</dbReference>
<feature type="domain" description="Radical SAM core" evidence="7">
    <location>
        <begin position="70"/>
        <end position="306"/>
    </location>
</feature>
<comment type="caution">
    <text evidence="8">The sequence shown here is derived from an EMBL/GenBank/DDBJ whole genome shotgun (WGS) entry which is preliminary data.</text>
</comment>
<name>A0ABS9PC49_9GAMM</name>
<evidence type="ECO:0000256" key="4">
    <source>
        <dbReference type="ARBA" id="ARBA00023004"/>
    </source>
</evidence>
<dbReference type="InterPro" id="IPR013785">
    <property type="entry name" value="Aldolase_TIM"/>
</dbReference>
<evidence type="ECO:0000259" key="7">
    <source>
        <dbReference type="PROSITE" id="PS51918"/>
    </source>
</evidence>
<keyword evidence="9" id="KW-1185">Reference proteome</keyword>
<keyword evidence="4" id="KW-0408">Iron</keyword>
<keyword evidence="8" id="KW-0808">Transferase</keyword>
<evidence type="ECO:0000256" key="5">
    <source>
        <dbReference type="ARBA" id="ARBA00023014"/>
    </source>
</evidence>
<dbReference type="InterPro" id="IPR058240">
    <property type="entry name" value="rSAM_sf"/>
</dbReference>
<dbReference type="Proteomes" id="UP000814385">
    <property type="component" value="Unassembled WGS sequence"/>
</dbReference>
<organism evidence="8 9">
    <name type="scientific">Billgrantia campisalis</name>
    <dbReference type="NCBI Taxonomy" id="74661"/>
    <lineage>
        <taxon>Bacteria</taxon>
        <taxon>Pseudomonadati</taxon>
        <taxon>Pseudomonadota</taxon>
        <taxon>Gammaproteobacteria</taxon>
        <taxon>Oceanospirillales</taxon>
        <taxon>Halomonadaceae</taxon>
        <taxon>Billgrantia</taxon>
    </lineage>
</organism>
<evidence type="ECO:0000313" key="9">
    <source>
        <dbReference type="Proteomes" id="UP000814385"/>
    </source>
</evidence>
<dbReference type="EMBL" id="JABFUC010000011">
    <property type="protein sequence ID" value="MCG6658807.1"/>
    <property type="molecule type" value="Genomic_DNA"/>
</dbReference>
<dbReference type="Gene3D" id="3.20.20.70">
    <property type="entry name" value="Aldolase class I"/>
    <property type="match status" value="1"/>
</dbReference>
<dbReference type="InterPro" id="IPR026332">
    <property type="entry name" value="HutW"/>
</dbReference>
<accession>A0ABS9PC49</accession>
<dbReference type="CDD" id="cd01335">
    <property type="entry name" value="Radical_SAM"/>
    <property type="match status" value="1"/>
</dbReference>
<dbReference type="SFLD" id="SFLDF00311">
    <property type="entry name" value="heme_degradation_proteins_(Hut"/>
    <property type="match status" value="1"/>
</dbReference>
<dbReference type="SFLD" id="SFLDG01065">
    <property type="entry name" value="anaerobic_coproporphyrinogen-I"/>
    <property type="match status" value="1"/>
</dbReference>
<dbReference type="InterPro" id="IPR007197">
    <property type="entry name" value="rSAM"/>
</dbReference>
<evidence type="ECO:0000256" key="2">
    <source>
        <dbReference type="ARBA" id="ARBA00022691"/>
    </source>
</evidence>
<gene>
    <name evidence="8" type="ORF">HOP52_13690</name>
</gene>
<evidence type="ECO:0000256" key="3">
    <source>
        <dbReference type="ARBA" id="ARBA00022723"/>
    </source>
</evidence>
<evidence type="ECO:0000256" key="6">
    <source>
        <dbReference type="SAM" id="MobiDB-lite"/>
    </source>
</evidence>
<dbReference type="PANTHER" id="PTHR13932">
    <property type="entry name" value="COPROPORPHYRINIGEN III OXIDASE"/>
    <property type="match status" value="1"/>
</dbReference>
<keyword evidence="3" id="KW-0479">Metal-binding</keyword>
<comment type="cofactor">
    <cofactor evidence="1">
        <name>[4Fe-4S] cluster</name>
        <dbReference type="ChEBI" id="CHEBI:49883"/>
    </cofactor>
</comment>
<feature type="region of interest" description="Disordered" evidence="6">
    <location>
        <begin position="1"/>
        <end position="28"/>
    </location>
</feature>
<keyword evidence="5" id="KW-0411">Iron-sulfur</keyword>
<sequence>MSLIASTRAPRRAPRTRPEVPQRGTRLPRLGVDPLTEAFASREPLMPWRDKRPVARAEVARLWRQLEDARRGRGKRLAYVHVPFCANHCLFCGFYRNKYRPEDSARYTRAVIDEVRRDADTQRVGRAPIHALYLGGGTPTALETPDLVRLIEALREALPLAGDCELTLEGRILHFDDEKVDACLDAGINRISIGVQSFDTQVRRQQGRRASGPQAERFIADLIERDRAAVVIDLMYGLPDQDESVWARDIETALALGPDGLDAYCLALFPGTPLYQAVAKGKVEPPASLAEQGRRYAAVSERLADAGWHQVSNSHWARTTRERNLYNLLIKSGAETLAFGSGAGGSLGRYSYSVDPDLQAYLMAGNEGRKPLSGMLEADSLQPLRDWVAGSLETARLDMGELRRRWPRMEAMASQLDGLVRHWESAGLAHCRNGVVRLTTAGRFWSTNLIAGFNRQLVADGPAPGEPGSEANIDGIQPK</sequence>
<protein>
    <submittedName>
        <fullName evidence="8">Heme anaerobic degradation radical SAM methyltransferase ChuW/HutW</fullName>
    </submittedName>
</protein>
<dbReference type="SUPFAM" id="SSF102114">
    <property type="entry name" value="Radical SAM enzymes"/>
    <property type="match status" value="1"/>
</dbReference>
<dbReference type="SFLD" id="SFLDS00029">
    <property type="entry name" value="Radical_SAM"/>
    <property type="match status" value="1"/>
</dbReference>
<dbReference type="SMART" id="SM00729">
    <property type="entry name" value="Elp3"/>
    <property type="match status" value="1"/>
</dbReference>
<dbReference type="InterPro" id="IPR006638">
    <property type="entry name" value="Elp3/MiaA/NifB-like_rSAM"/>
</dbReference>
<dbReference type="InterPro" id="IPR034505">
    <property type="entry name" value="Coproporphyrinogen-III_oxidase"/>
</dbReference>
<reference evidence="8 9" key="1">
    <citation type="submission" date="2020-05" db="EMBL/GenBank/DDBJ databases">
        <title>Comparative genomic analysis of denitrifying bacteria from Halomonas genus.</title>
        <authorList>
            <person name="Wang L."/>
            <person name="Shao Z."/>
        </authorList>
    </citation>
    <scope>NUCLEOTIDE SEQUENCE [LARGE SCALE GENOMIC DNA]</scope>
    <source>
        <strain evidence="8 9">A4</strain>
    </source>
</reference>
<dbReference type="PROSITE" id="PS51918">
    <property type="entry name" value="RADICAL_SAM"/>
    <property type="match status" value="1"/>
</dbReference>
<dbReference type="GO" id="GO:0008168">
    <property type="term" value="F:methyltransferase activity"/>
    <property type="evidence" value="ECO:0007669"/>
    <property type="project" value="UniProtKB-KW"/>
</dbReference>
<evidence type="ECO:0000313" key="8">
    <source>
        <dbReference type="EMBL" id="MCG6658807.1"/>
    </source>
</evidence>
<dbReference type="GO" id="GO:0032259">
    <property type="term" value="P:methylation"/>
    <property type="evidence" value="ECO:0007669"/>
    <property type="project" value="UniProtKB-KW"/>
</dbReference>
<dbReference type="Pfam" id="PF04055">
    <property type="entry name" value="Radical_SAM"/>
    <property type="match status" value="1"/>
</dbReference>
<proteinExistence type="predicted"/>
<dbReference type="PANTHER" id="PTHR13932:SF9">
    <property type="entry name" value="COPROPORPHYRINOGEN III OXIDASE"/>
    <property type="match status" value="1"/>
</dbReference>
<keyword evidence="2" id="KW-0949">S-adenosyl-L-methionine</keyword>
<evidence type="ECO:0000256" key="1">
    <source>
        <dbReference type="ARBA" id="ARBA00001966"/>
    </source>
</evidence>
<keyword evidence="8" id="KW-0489">Methyltransferase</keyword>